<dbReference type="AlphaFoldDB" id="A0A8H6R5J3"/>
<protein>
    <recommendedName>
        <fullName evidence="3">C2H2-type domain-containing protein</fullName>
    </recommendedName>
</protein>
<dbReference type="Pfam" id="PF12013">
    <property type="entry name" value="OrsD"/>
    <property type="match status" value="2"/>
</dbReference>
<keyword evidence="1" id="KW-0863">Zinc-finger</keyword>
<dbReference type="PROSITE" id="PS50157">
    <property type="entry name" value="ZINC_FINGER_C2H2_2"/>
    <property type="match status" value="1"/>
</dbReference>
<organism evidence="4 5">
    <name type="scientific">Aspergillus felis</name>
    <dbReference type="NCBI Taxonomy" id="1287682"/>
    <lineage>
        <taxon>Eukaryota</taxon>
        <taxon>Fungi</taxon>
        <taxon>Dikarya</taxon>
        <taxon>Ascomycota</taxon>
        <taxon>Pezizomycotina</taxon>
        <taxon>Eurotiomycetes</taxon>
        <taxon>Eurotiomycetidae</taxon>
        <taxon>Eurotiales</taxon>
        <taxon>Aspergillaceae</taxon>
        <taxon>Aspergillus</taxon>
        <taxon>Aspergillus subgen. Fumigati</taxon>
    </lineage>
</organism>
<proteinExistence type="predicted"/>
<name>A0A8H6R5J3_9EURO</name>
<feature type="compositionally biased region" description="Basic and acidic residues" evidence="2">
    <location>
        <begin position="116"/>
        <end position="128"/>
    </location>
</feature>
<evidence type="ECO:0000256" key="1">
    <source>
        <dbReference type="PROSITE-ProRule" id="PRU00042"/>
    </source>
</evidence>
<sequence length="731" mass="82259">MEGLAKPADPPTPVTTHTPGSEPAASGNVTWKQVEWVLNKMWWDYEQFVYECSTTFIPSWQTNPRSLEPRHRIRFHTQYHRHQGKAALQAASDARESLVQADEALRARCYQQPRDSSPRKCGPRDSSPRRCGPPTMPEGKVYNPDGLTNDEKQEVAEHLQTFRDSMVTAVEQVGAYKNKIEKDADKRKQWIDNSTKLVTTITALAWDPAQGLCMPPPPESTPVPGLPVYQGYRCPRCPYVAQAMSNLLRHQHQAHPEAPQPRPRRPSAPRPGLPEPLAVSYQRFFPAQAGSSFFQLQEALAEKAELDRVVPAPAQKHSTKVSPWLELTQWPRYLQGQNFTAVAALRALPDPTKEPLLVAFAGSVKQLINQAYHTIMDRRINKFDQIYLKPSTYQHYCQPIVLLHQLTTAQLAALDQMEEHAARLLVDPAQQAEEAALDQACLALSIALVPRPWTTTLLAHLRVCHCSHPTVATAALREAVLTEMLKYLWIDPTKRACIIPSPGDPPIPGLPVYQGYSCPHCSYIARTTETIQKHRHETHKDLEPPNGHGRQPQWQVKASCRLANHAVLCQRLFPSKHGSQYFKITCATTPPSKQPLQASAPMTPAEWIHTCVDQALWEGQAAAKIKDGQVPAVDPHPTAVSPWLELTRWPEYLQGQDLAAVVLLGCLPNPTTEPVLLHFSTSIKRLIDEAYQVIKDGHLNEFDQIQINTFFRKPSVWNRLIQIHLRPATYH</sequence>
<evidence type="ECO:0000259" key="3">
    <source>
        <dbReference type="PROSITE" id="PS50157"/>
    </source>
</evidence>
<keyword evidence="1" id="KW-0862">Zinc</keyword>
<keyword evidence="5" id="KW-1185">Reference proteome</keyword>
<reference evidence="4" key="1">
    <citation type="submission" date="2020-06" db="EMBL/GenBank/DDBJ databases">
        <title>Draft genome sequences of strains closely related to Aspergillus parafelis and Aspergillus hiratsukae.</title>
        <authorList>
            <person name="Dos Santos R.A.C."/>
            <person name="Rivero-Menendez O."/>
            <person name="Steenwyk J.L."/>
            <person name="Mead M.E."/>
            <person name="Goldman G.H."/>
            <person name="Alastruey-Izquierdo A."/>
            <person name="Rokas A."/>
        </authorList>
    </citation>
    <scope>NUCLEOTIDE SEQUENCE</scope>
    <source>
        <strain evidence="4">CNM-CM7691</strain>
    </source>
</reference>
<dbReference type="EMBL" id="JACBAG010001658">
    <property type="protein sequence ID" value="KAF7184232.1"/>
    <property type="molecule type" value="Genomic_DNA"/>
</dbReference>
<evidence type="ECO:0000256" key="2">
    <source>
        <dbReference type="SAM" id="MobiDB-lite"/>
    </source>
</evidence>
<dbReference type="InterPro" id="IPR013087">
    <property type="entry name" value="Znf_C2H2_type"/>
</dbReference>
<evidence type="ECO:0000313" key="4">
    <source>
        <dbReference type="EMBL" id="KAF7184232.1"/>
    </source>
</evidence>
<evidence type="ECO:0000313" key="5">
    <source>
        <dbReference type="Proteomes" id="UP000641853"/>
    </source>
</evidence>
<dbReference type="Proteomes" id="UP000641853">
    <property type="component" value="Unassembled WGS sequence"/>
</dbReference>
<feature type="domain" description="C2H2-type" evidence="3">
    <location>
        <begin position="516"/>
        <end position="544"/>
    </location>
</feature>
<gene>
    <name evidence="4" type="ORF">CNMCM7691_004918</name>
</gene>
<keyword evidence="1" id="KW-0479">Metal-binding</keyword>
<dbReference type="GO" id="GO:0008270">
    <property type="term" value="F:zinc ion binding"/>
    <property type="evidence" value="ECO:0007669"/>
    <property type="project" value="UniProtKB-KW"/>
</dbReference>
<dbReference type="SMART" id="SM00355">
    <property type="entry name" value="ZnF_C2H2"/>
    <property type="match status" value="2"/>
</dbReference>
<comment type="caution">
    <text evidence="4">The sequence shown here is derived from an EMBL/GenBank/DDBJ whole genome shotgun (WGS) entry which is preliminary data.</text>
</comment>
<feature type="region of interest" description="Disordered" evidence="2">
    <location>
        <begin position="251"/>
        <end position="273"/>
    </location>
</feature>
<dbReference type="InterPro" id="IPR022698">
    <property type="entry name" value="OrsD"/>
</dbReference>
<feature type="region of interest" description="Disordered" evidence="2">
    <location>
        <begin position="1"/>
        <end position="26"/>
    </location>
</feature>
<accession>A0A8H6R5J3</accession>
<feature type="region of interest" description="Disordered" evidence="2">
    <location>
        <begin position="110"/>
        <end position="148"/>
    </location>
</feature>